<dbReference type="RefSeq" id="WP_092469614.1">
    <property type="nucleotide sequence ID" value="NZ_FOOX01000003.1"/>
</dbReference>
<gene>
    <name evidence="3" type="ORF">SAMN05660649_01166</name>
</gene>
<dbReference type="InterPro" id="IPR003010">
    <property type="entry name" value="C-N_Hydrolase"/>
</dbReference>
<organism evidence="3 4">
    <name type="scientific">Desulfotruncus arcticus DSM 17038</name>
    <dbReference type="NCBI Taxonomy" id="1121424"/>
    <lineage>
        <taxon>Bacteria</taxon>
        <taxon>Bacillati</taxon>
        <taxon>Bacillota</taxon>
        <taxon>Clostridia</taxon>
        <taxon>Eubacteriales</taxon>
        <taxon>Desulfallaceae</taxon>
        <taxon>Desulfotruncus</taxon>
    </lineage>
</organism>
<accession>A0A1I2QHG8</accession>
<dbReference type="PANTHER" id="PTHR43674">
    <property type="entry name" value="NITRILASE C965.09-RELATED"/>
    <property type="match status" value="1"/>
</dbReference>
<dbReference type="Gene3D" id="3.60.110.10">
    <property type="entry name" value="Carbon-nitrogen hydrolase"/>
    <property type="match status" value="1"/>
</dbReference>
<name>A0A1I2QHG8_9FIRM</name>
<protein>
    <submittedName>
        <fullName evidence="3">Carbon-nitrogen hydrolase</fullName>
    </submittedName>
</protein>
<reference evidence="4" key="1">
    <citation type="submission" date="2016-10" db="EMBL/GenBank/DDBJ databases">
        <authorList>
            <person name="Varghese N."/>
            <person name="Submissions S."/>
        </authorList>
    </citation>
    <scope>NUCLEOTIDE SEQUENCE [LARGE SCALE GENOMIC DNA]</scope>
    <source>
        <strain evidence="4">DSM 17038</strain>
    </source>
</reference>
<evidence type="ECO:0000313" key="3">
    <source>
        <dbReference type="EMBL" id="SFG25667.1"/>
    </source>
</evidence>
<dbReference type="EMBL" id="FOOX01000003">
    <property type="protein sequence ID" value="SFG25667.1"/>
    <property type="molecule type" value="Genomic_DNA"/>
</dbReference>
<evidence type="ECO:0000256" key="1">
    <source>
        <dbReference type="ARBA" id="ARBA00022801"/>
    </source>
</evidence>
<dbReference type="InterPro" id="IPR036526">
    <property type="entry name" value="C-N_Hydrolase_sf"/>
</dbReference>
<dbReference type="PANTHER" id="PTHR43674:SF2">
    <property type="entry name" value="BETA-UREIDOPROPIONASE"/>
    <property type="match status" value="1"/>
</dbReference>
<keyword evidence="4" id="KW-1185">Reference proteome</keyword>
<evidence type="ECO:0000259" key="2">
    <source>
        <dbReference type="PROSITE" id="PS50263"/>
    </source>
</evidence>
<dbReference type="SUPFAM" id="SSF56317">
    <property type="entry name" value="Carbon-nitrogen hydrolase"/>
    <property type="match status" value="1"/>
</dbReference>
<evidence type="ECO:0000313" key="4">
    <source>
        <dbReference type="Proteomes" id="UP000199337"/>
    </source>
</evidence>
<proteinExistence type="predicted"/>
<dbReference type="InterPro" id="IPR050345">
    <property type="entry name" value="Aliph_Amidase/BUP"/>
</dbReference>
<dbReference type="OrthoDB" id="9811121at2"/>
<dbReference type="STRING" id="341036.SAMN05660649_01166"/>
<dbReference type="PROSITE" id="PS50263">
    <property type="entry name" value="CN_HYDROLASE"/>
    <property type="match status" value="1"/>
</dbReference>
<feature type="domain" description="CN hydrolase" evidence="2">
    <location>
        <begin position="3"/>
        <end position="233"/>
    </location>
</feature>
<dbReference type="Proteomes" id="UP000199337">
    <property type="component" value="Unassembled WGS sequence"/>
</dbReference>
<sequence length="258" mass="29152">MNYNLCVVQFDRSTREPDINAHKMIQIIKEVKEADFILLPEDWLGPLVVDEDYHMSVIDQLQNSLPSEDTLLVSGAQYLRQPEVIISTGAFVTKKRTVFYDKIFPSHAIGERNFVTPGTKQPVFEHRGIIVSAVVCVDLFYPEIAREMALRGAQIIFNPANIPAGRMDLWQHIGITRAAENTVFLAMANNTRTSYPDGRRVAGGSFVAGPDGMFFSTAGNEPGLLNTVIDISMIERVRYRWKYLADIEDKRHTPYSEN</sequence>
<dbReference type="AlphaFoldDB" id="A0A1I2QHG8"/>
<dbReference type="CDD" id="cd07197">
    <property type="entry name" value="nitrilase"/>
    <property type="match status" value="1"/>
</dbReference>
<dbReference type="Pfam" id="PF00795">
    <property type="entry name" value="CN_hydrolase"/>
    <property type="match status" value="1"/>
</dbReference>
<keyword evidence="1 3" id="KW-0378">Hydrolase</keyword>
<dbReference type="GO" id="GO:0016811">
    <property type="term" value="F:hydrolase activity, acting on carbon-nitrogen (but not peptide) bonds, in linear amides"/>
    <property type="evidence" value="ECO:0007669"/>
    <property type="project" value="TreeGrafter"/>
</dbReference>